<dbReference type="InterPro" id="IPR058017">
    <property type="entry name" value="At3g28540-like_C"/>
</dbReference>
<proteinExistence type="inferred from homology"/>
<evidence type="ECO:0000256" key="1">
    <source>
        <dbReference type="ARBA" id="ARBA00007448"/>
    </source>
</evidence>
<keyword evidence="3" id="KW-0378">Hydrolase</keyword>
<dbReference type="InterPro" id="IPR027417">
    <property type="entry name" value="P-loop_NTPase"/>
</dbReference>
<feature type="domain" description="AAA+ ATPase" evidence="2">
    <location>
        <begin position="76"/>
        <end position="224"/>
    </location>
</feature>
<sequence>MEKYIPHVLSTYEAMQADNRTLKIHSLQGAWLQSSFNHPASFDSIALDPDLKKAIIDDLDRFLRRKKMYKKVGKPWKRGYLLHGPPGTGKSTLVAAMAKYLKFDVYDLDLSGVYSNSDLMRVMRNTSNTSIIVIEDIDCNKEVLNRSRSEMFSDLGYAATQGLGYAGIAAPKKFTLSGLLNYMDGLWSSCGEERIIVFTTNHKDKVDPALLHPGQMDMHIHLSFLKAKAFRILASNYLDIEGNHHSLFEQIEELLEKVDVTPAVVAEQLLRSEDADVALKALLKFLQEIDISGEKN</sequence>
<name>A0A396J1W0_MEDTR</name>
<dbReference type="Proteomes" id="UP000265566">
    <property type="component" value="Chromosome 3"/>
</dbReference>
<gene>
    <name evidence="3" type="ORF">MtrunA17_Chr3g0134831</name>
</gene>
<dbReference type="Gene3D" id="6.10.280.40">
    <property type="match status" value="1"/>
</dbReference>
<evidence type="ECO:0000259" key="2">
    <source>
        <dbReference type="SMART" id="SM00382"/>
    </source>
</evidence>
<dbReference type="EMBL" id="PSQE01000003">
    <property type="protein sequence ID" value="RHN70375.1"/>
    <property type="molecule type" value="Genomic_DNA"/>
</dbReference>
<dbReference type="Pfam" id="PF00004">
    <property type="entry name" value="AAA"/>
    <property type="match status" value="1"/>
</dbReference>
<dbReference type="Gramene" id="rna18945">
    <property type="protein sequence ID" value="RHN70375.1"/>
    <property type="gene ID" value="gene18945"/>
</dbReference>
<dbReference type="AlphaFoldDB" id="A0A396J1W0"/>
<dbReference type="GO" id="GO:0005524">
    <property type="term" value="F:ATP binding"/>
    <property type="evidence" value="ECO:0007669"/>
    <property type="project" value="InterPro"/>
</dbReference>
<dbReference type="InterPro" id="IPR003959">
    <property type="entry name" value="ATPase_AAA_core"/>
</dbReference>
<dbReference type="SUPFAM" id="SSF52540">
    <property type="entry name" value="P-loop containing nucleoside triphosphate hydrolases"/>
    <property type="match status" value="1"/>
</dbReference>
<protein>
    <submittedName>
        <fullName evidence="3">Putative ATPase, AAA-type, core, P-loop containing nucleoside triphosphate hydrolase</fullName>
    </submittedName>
</protein>
<dbReference type="Pfam" id="PF25568">
    <property type="entry name" value="AAA_lid_At3g28540"/>
    <property type="match status" value="1"/>
</dbReference>
<dbReference type="GO" id="GO:0016887">
    <property type="term" value="F:ATP hydrolysis activity"/>
    <property type="evidence" value="ECO:0007669"/>
    <property type="project" value="InterPro"/>
</dbReference>
<dbReference type="SMART" id="SM00382">
    <property type="entry name" value="AAA"/>
    <property type="match status" value="1"/>
</dbReference>
<dbReference type="InterPro" id="IPR003593">
    <property type="entry name" value="AAA+_ATPase"/>
</dbReference>
<evidence type="ECO:0000313" key="3">
    <source>
        <dbReference type="EMBL" id="RHN70375.1"/>
    </source>
</evidence>
<organism evidence="3">
    <name type="scientific">Medicago truncatula</name>
    <name type="common">Barrel medic</name>
    <name type="synonym">Medicago tribuloides</name>
    <dbReference type="NCBI Taxonomy" id="3880"/>
    <lineage>
        <taxon>Eukaryota</taxon>
        <taxon>Viridiplantae</taxon>
        <taxon>Streptophyta</taxon>
        <taxon>Embryophyta</taxon>
        <taxon>Tracheophyta</taxon>
        <taxon>Spermatophyta</taxon>
        <taxon>Magnoliopsida</taxon>
        <taxon>eudicotyledons</taxon>
        <taxon>Gunneridae</taxon>
        <taxon>Pentapetalae</taxon>
        <taxon>rosids</taxon>
        <taxon>fabids</taxon>
        <taxon>Fabales</taxon>
        <taxon>Fabaceae</taxon>
        <taxon>Papilionoideae</taxon>
        <taxon>50 kb inversion clade</taxon>
        <taxon>NPAAA clade</taxon>
        <taxon>Hologalegina</taxon>
        <taxon>IRL clade</taxon>
        <taxon>Trifolieae</taxon>
        <taxon>Medicago</taxon>
    </lineage>
</organism>
<dbReference type="InterPro" id="IPR050747">
    <property type="entry name" value="Mitochondrial_chaperone_BCS1"/>
</dbReference>
<comment type="similarity">
    <text evidence="1">Belongs to the AAA ATPase family. BCS1 subfamily.</text>
</comment>
<accession>A0A396J1W0</accession>
<comment type="caution">
    <text evidence="3">The sequence shown here is derived from an EMBL/GenBank/DDBJ whole genome shotgun (WGS) entry which is preliminary data.</text>
</comment>
<dbReference type="Gene3D" id="3.40.50.300">
    <property type="entry name" value="P-loop containing nucleotide triphosphate hydrolases"/>
    <property type="match status" value="1"/>
</dbReference>
<reference evidence="3" key="1">
    <citation type="journal article" date="2018" name="Nat. Plants">
        <title>Whole-genome landscape of Medicago truncatula symbiotic genes.</title>
        <authorList>
            <person name="Pecrix Y."/>
            <person name="Gamas P."/>
            <person name="Carrere S."/>
        </authorList>
    </citation>
    <scope>NUCLEOTIDE SEQUENCE</scope>
    <source>
        <tissue evidence="3">Leaves</tissue>
    </source>
</reference>
<dbReference type="PANTHER" id="PTHR23070">
    <property type="entry name" value="BCS1 AAA-TYPE ATPASE"/>
    <property type="match status" value="1"/>
</dbReference>